<dbReference type="InterPro" id="IPR021916">
    <property type="entry name" value="DUF3527"/>
</dbReference>
<keyword evidence="3" id="KW-1185">Reference proteome</keyword>
<protein>
    <recommendedName>
        <fullName evidence="4">DUF3527 domain protein</fullName>
    </recommendedName>
</protein>
<sequence length="822" mass="91556">MDGRTKKASSSSSSLTSELFGSKVNHLPSSSSSSGVFRSIFPPPKVMGRESMQQDTVTAGWNDKSSKIGDVDKHREEQENLSSVYQQDQRVQPCHLSSSIYYGGPDVYFQSQDSSFNSTENKKEGGEDDSGSASRGNWWKEMQKGTRTHPRGQKTSSEIPVRSKRWSQEEERVDESRLEQNSDELVKYMSKLPGYLQGEEECNVLNVGVLDWGRLEKWKHGRAQRSGCKRETKVSSTSTTLGTVPNASSHQYHHHHRRCNIDDQVHASSLLGKVKASRGLQHSAHRVRCTLEPVFASRDSLLYKQQIATCSYKSSSRKDRRSTSGLLPEMGNSVGSLGAKGNLVVVRDKKESEKRAGAQEARESWKQCAEKLNGVEKTVGDSNAGFTCEKQGNHHVSNIVLLRSRKHSRSTLSGDPQMSSLDGNMKVTREVSRSLHFSEGINNSSGLRSQVPRSCPLSFDLERDSQDMRLPLGVDPSCKQEGSAGTTRYSKTPSRIVDQEKKRDPSSPSKRFSFSFDRLSRSFTFKEADSSAGGQPLTCSDDTIKSDSKRCDGPSHQSSNPEEKHCGSRVSPLRRLLDPLLKSKGSENVLPSSKERSTSSSNPNPTNMDEKKQQDTSALFQLTTRNGIPLFQFVVDDNNSRSILGATMKNSASSFKDDDSVQYCTFYSVNEVKKKRSWLIQGHKEKQQHRFVYNVIGQMRLCNTSMNSDITEKKSENVSCVIREAVLVDETEQIKGRKEVAAVVIRKKAAEETLEETTVVIPGGVHSFPEKGAPTPLVTRWRSGGICDCGGWDVGCKLHILSNKTLLHELDRSFKLFDQVKK</sequence>
<feature type="region of interest" description="Disordered" evidence="1">
    <location>
        <begin position="226"/>
        <end position="252"/>
    </location>
</feature>
<feature type="compositionally biased region" description="Basic and acidic residues" evidence="1">
    <location>
        <begin position="64"/>
        <end position="78"/>
    </location>
</feature>
<feature type="compositionally biased region" description="Polar residues" evidence="1">
    <location>
        <begin position="80"/>
        <end position="89"/>
    </location>
</feature>
<reference evidence="2 3" key="1">
    <citation type="submission" date="2020-02" db="EMBL/GenBank/DDBJ databases">
        <authorList>
            <person name="Ma Q."/>
            <person name="Huang Y."/>
            <person name="Song X."/>
            <person name="Pei D."/>
        </authorList>
    </citation>
    <scope>NUCLEOTIDE SEQUENCE [LARGE SCALE GENOMIC DNA]</scope>
    <source>
        <strain evidence="2">Sxm20200214</strain>
        <tissue evidence="2">Leaf</tissue>
    </source>
</reference>
<organism evidence="2 3">
    <name type="scientific">Brassica carinata</name>
    <name type="common">Ethiopian mustard</name>
    <name type="synonym">Abyssinian cabbage</name>
    <dbReference type="NCBI Taxonomy" id="52824"/>
    <lineage>
        <taxon>Eukaryota</taxon>
        <taxon>Viridiplantae</taxon>
        <taxon>Streptophyta</taxon>
        <taxon>Embryophyta</taxon>
        <taxon>Tracheophyta</taxon>
        <taxon>Spermatophyta</taxon>
        <taxon>Magnoliopsida</taxon>
        <taxon>eudicotyledons</taxon>
        <taxon>Gunneridae</taxon>
        <taxon>Pentapetalae</taxon>
        <taxon>rosids</taxon>
        <taxon>malvids</taxon>
        <taxon>Brassicales</taxon>
        <taxon>Brassicaceae</taxon>
        <taxon>Brassiceae</taxon>
        <taxon>Brassica</taxon>
    </lineage>
</organism>
<dbReference type="Pfam" id="PF12043">
    <property type="entry name" value="DUF3527"/>
    <property type="match status" value="1"/>
</dbReference>
<evidence type="ECO:0000313" key="2">
    <source>
        <dbReference type="EMBL" id="KAG2335026.1"/>
    </source>
</evidence>
<comment type="caution">
    <text evidence="2">The sequence shown here is derived from an EMBL/GenBank/DDBJ whole genome shotgun (WGS) entry which is preliminary data.</text>
</comment>
<feature type="region of interest" description="Disordered" evidence="1">
    <location>
        <begin position="1"/>
        <end position="89"/>
    </location>
</feature>
<gene>
    <name evidence="2" type="ORF">Bca52824_006206</name>
</gene>
<feature type="region of interest" description="Disordered" evidence="1">
    <location>
        <begin position="313"/>
        <end position="333"/>
    </location>
</feature>
<dbReference type="PANTHER" id="PTHR31390">
    <property type="entry name" value="EXPRESSED PROTEIN"/>
    <property type="match status" value="1"/>
</dbReference>
<evidence type="ECO:0008006" key="4">
    <source>
        <dbReference type="Google" id="ProtNLM"/>
    </source>
</evidence>
<dbReference type="AlphaFoldDB" id="A0A8X7WRN6"/>
<feature type="region of interest" description="Disordered" evidence="1">
    <location>
        <begin position="526"/>
        <end position="615"/>
    </location>
</feature>
<feature type="compositionally biased region" description="Polar residues" evidence="1">
    <location>
        <begin position="483"/>
        <end position="493"/>
    </location>
</feature>
<feature type="region of interest" description="Disordered" evidence="1">
    <location>
        <begin position="468"/>
        <end position="513"/>
    </location>
</feature>
<feature type="compositionally biased region" description="Polar residues" evidence="1">
    <location>
        <begin position="234"/>
        <end position="250"/>
    </location>
</feature>
<evidence type="ECO:0000256" key="1">
    <source>
        <dbReference type="SAM" id="MobiDB-lite"/>
    </source>
</evidence>
<name>A0A8X7WRN6_BRACI</name>
<evidence type="ECO:0000313" key="3">
    <source>
        <dbReference type="Proteomes" id="UP000886595"/>
    </source>
</evidence>
<dbReference type="OrthoDB" id="1898655at2759"/>
<dbReference type="EMBL" id="JAAMPC010000001">
    <property type="protein sequence ID" value="KAG2335026.1"/>
    <property type="molecule type" value="Genomic_DNA"/>
</dbReference>
<feature type="region of interest" description="Disordered" evidence="1">
    <location>
        <begin position="111"/>
        <end position="179"/>
    </location>
</feature>
<feature type="compositionally biased region" description="Low complexity" evidence="1">
    <location>
        <begin position="598"/>
        <end position="607"/>
    </location>
</feature>
<dbReference type="PANTHER" id="PTHR31390:SF12">
    <property type="entry name" value="PUTATIVE (DUF3527)-RELATED"/>
    <property type="match status" value="1"/>
</dbReference>
<feature type="compositionally biased region" description="Basic and acidic residues" evidence="1">
    <location>
        <begin position="166"/>
        <end position="179"/>
    </location>
</feature>
<proteinExistence type="predicted"/>
<accession>A0A8X7WRN6</accession>
<feature type="compositionally biased region" description="Basic and acidic residues" evidence="1">
    <location>
        <begin position="542"/>
        <end position="553"/>
    </location>
</feature>
<dbReference type="Proteomes" id="UP000886595">
    <property type="component" value="Unassembled WGS sequence"/>
</dbReference>